<dbReference type="InterPro" id="IPR003282">
    <property type="entry name" value="T3SS_SctJ"/>
</dbReference>
<keyword evidence="5" id="KW-0564">Palmitate</keyword>
<dbReference type="InterPro" id="IPR043427">
    <property type="entry name" value="YscJ/FliF"/>
</dbReference>
<keyword evidence="3" id="KW-0732">Signal</keyword>
<accession>A0ABT3ZU30</accession>
<feature type="domain" description="Flagellar M-ring N-terminal" evidence="9">
    <location>
        <begin position="31"/>
        <end position="196"/>
    </location>
</feature>
<comment type="subcellular location">
    <subcellularLocation>
        <location evidence="1">Cell outer membrane</location>
        <topology evidence="1">Lipid-anchor</topology>
    </subcellularLocation>
</comment>
<evidence type="ECO:0000256" key="7">
    <source>
        <dbReference type="ARBA" id="ARBA00023288"/>
    </source>
</evidence>
<evidence type="ECO:0000313" key="10">
    <source>
        <dbReference type="EMBL" id="MCY0389747.1"/>
    </source>
</evidence>
<gene>
    <name evidence="10" type="ORF">OVY01_21630</name>
</gene>
<sequence length="303" mass="32046">MAAHGSIRARRARLAALAVGGALLAACSREATLLSDLPRGAAFAIQHALAEVDVPAAARSGKDGRMTVTVPREHMALARRTLLEQGLPRPEYRSFGDVFHNDGMLTSPFEERARYLYASSQELENTLRHIEGVVFAKVHVVMPEARSLVRDGVPASASVFLKYRAPSQVATMHAALQRLVANAVPGLVPERVVVVAKAVDDHLPSPAALLAVPHPAGGGAAGTGWRAGLSHLAAVMGGVGAALLPGLWRRARARWRHGHSGAGMPPGWMGMLRRFARRDAGQSADAAVTPRGARPGWPGDKAE</sequence>
<dbReference type="RefSeq" id="WP_267849676.1">
    <property type="nucleotide sequence ID" value="NZ_JAPMXC010000012.1"/>
</dbReference>
<evidence type="ECO:0000256" key="2">
    <source>
        <dbReference type="ARBA" id="ARBA00009509"/>
    </source>
</evidence>
<dbReference type="InterPro" id="IPR045851">
    <property type="entry name" value="AMP-bd_C_sf"/>
</dbReference>
<comment type="caution">
    <text evidence="10">The sequence shown here is derived from an EMBL/GenBank/DDBJ whole genome shotgun (WGS) entry which is preliminary data.</text>
</comment>
<name>A0ABT3ZU30_9BURK</name>
<comment type="similarity">
    <text evidence="2">Belongs to the YscJ lipoprotein family.</text>
</comment>
<proteinExistence type="inferred from homology"/>
<keyword evidence="7" id="KW-0449">Lipoprotein</keyword>
<reference evidence="10" key="1">
    <citation type="submission" date="2022-11" db="EMBL/GenBank/DDBJ databases">
        <title>Robbsia betulipollinis sp. nov., isolated from pollen of birch (Betula pendula).</title>
        <authorList>
            <person name="Shi H."/>
            <person name="Ambika Manirajan B."/>
            <person name="Ratering S."/>
            <person name="Geissler-Plaum R."/>
            <person name="Schnell S."/>
        </authorList>
    </citation>
    <scope>NUCLEOTIDE SEQUENCE</scope>
    <source>
        <strain evidence="10">Bb-Pol-6</strain>
    </source>
</reference>
<dbReference type="InterPro" id="IPR006182">
    <property type="entry name" value="FliF_N_dom"/>
</dbReference>
<keyword evidence="11" id="KW-1185">Reference proteome</keyword>
<dbReference type="PRINTS" id="PR01338">
    <property type="entry name" value="TYPE3OMKPROT"/>
</dbReference>
<evidence type="ECO:0000256" key="5">
    <source>
        <dbReference type="ARBA" id="ARBA00023139"/>
    </source>
</evidence>
<evidence type="ECO:0000313" key="11">
    <source>
        <dbReference type="Proteomes" id="UP001082899"/>
    </source>
</evidence>
<dbReference type="Gene3D" id="3.30.300.30">
    <property type="match status" value="1"/>
</dbReference>
<evidence type="ECO:0000256" key="3">
    <source>
        <dbReference type="ARBA" id="ARBA00022729"/>
    </source>
</evidence>
<evidence type="ECO:0000259" key="9">
    <source>
        <dbReference type="Pfam" id="PF01514"/>
    </source>
</evidence>
<dbReference type="PANTHER" id="PTHR30046">
    <property type="entry name" value="FLAGELLAR M-RING PROTEIN"/>
    <property type="match status" value="1"/>
</dbReference>
<feature type="region of interest" description="Disordered" evidence="8">
    <location>
        <begin position="280"/>
        <end position="303"/>
    </location>
</feature>
<evidence type="ECO:0000256" key="6">
    <source>
        <dbReference type="ARBA" id="ARBA00023237"/>
    </source>
</evidence>
<evidence type="ECO:0000256" key="4">
    <source>
        <dbReference type="ARBA" id="ARBA00023136"/>
    </source>
</evidence>
<organism evidence="10 11">
    <name type="scientific">Robbsia betulipollinis</name>
    <dbReference type="NCBI Taxonomy" id="2981849"/>
    <lineage>
        <taxon>Bacteria</taxon>
        <taxon>Pseudomonadati</taxon>
        <taxon>Pseudomonadota</taxon>
        <taxon>Betaproteobacteria</taxon>
        <taxon>Burkholderiales</taxon>
        <taxon>Burkholderiaceae</taxon>
        <taxon>Robbsia</taxon>
    </lineage>
</organism>
<keyword evidence="6" id="KW-0998">Cell outer membrane</keyword>
<keyword evidence="4" id="KW-0472">Membrane</keyword>
<dbReference type="Pfam" id="PF01514">
    <property type="entry name" value="YscJ_FliF"/>
    <property type="match status" value="1"/>
</dbReference>
<dbReference type="Gene3D" id="3.30.70.1530">
    <property type="entry name" value="Hypothetical protein rpa1041"/>
    <property type="match status" value="1"/>
</dbReference>
<dbReference type="PANTHER" id="PTHR30046:SF2">
    <property type="entry name" value="YOP PROTEINS TRANSLOCATION LIPOPROTEIN J"/>
    <property type="match status" value="1"/>
</dbReference>
<dbReference type="Proteomes" id="UP001082899">
    <property type="component" value="Unassembled WGS sequence"/>
</dbReference>
<dbReference type="EMBL" id="JAPMXC010000012">
    <property type="protein sequence ID" value="MCY0389747.1"/>
    <property type="molecule type" value="Genomic_DNA"/>
</dbReference>
<evidence type="ECO:0000256" key="1">
    <source>
        <dbReference type="ARBA" id="ARBA00004459"/>
    </source>
</evidence>
<evidence type="ECO:0000256" key="8">
    <source>
        <dbReference type="SAM" id="MobiDB-lite"/>
    </source>
</evidence>
<protein>
    <recommendedName>
        <fullName evidence="9">Flagellar M-ring N-terminal domain-containing protein</fullName>
    </recommendedName>
</protein>